<dbReference type="InterPro" id="IPR054475">
    <property type="entry name" value="Znf-DPOE"/>
</dbReference>
<dbReference type="PANTHER" id="PTHR10670:SF0">
    <property type="entry name" value="DNA POLYMERASE EPSILON CATALYTIC SUBUNIT A"/>
    <property type="match status" value="1"/>
</dbReference>
<keyword evidence="10 15" id="KW-0239">DNA-directed DNA polymerase</keyword>
<comment type="subcellular location">
    <subcellularLocation>
        <location evidence="1 15">Nucleus</location>
    </subcellularLocation>
</comment>
<comment type="caution">
    <text evidence="18">The sequence shown here is derived from an EMBL/GenBank/DDBJ whole genome shotgun (WGS) entry which is preliminary data.</text>
</comment>
<comment type="function">
    <text evidence="15">DNA polymerase II participates in chromosomal DNA replication.</text>
</comment>
<evidence type="ECO:0000256" key="13">
    <source>
        <dbReference type="ARBA" id="ARBA00023125"/>
    </source>
</evidence>
<evidence type="ECO:0000256" key="2">
    <source>
        <dbReference type="ARBA" id="ARBA00005755"/>
    </source>
</evidence>
<dbReference type="Pfam" id="PF22912">
    <property type="entry name" value="zf-DPOE"/>
    <property type="match status" value="1"/>
</dbReference>
<evidence type="ECO:0000313" key="18">
    <source>
        <dbReference type="EMBL" id="GFH46873.1"/>
    </source>
</evidence>
<dbReference type="GO" id="GO:0000278">
    <property type="term" value="P:mitotic cell cycle"/>
    <property type="evidence" value="ECO:0007669"/>
    <property type="project" value="TreeGrafter"/>
</dbReference>
<dbReference type="FunFam" id="3.30.420.10:FF:000010">
    <property type="entry name" value="DNA polymerase epsilon catalytic subunit"/>
    <property type="match status" value="1"/>
</dbReference>
<feature type="domain" description="DNA polymerase epsilon catalytic subunit A C-terminal" evidence="17">
    <location>
        <begin position="1572"/>
        <end position="1998"/>
    </location>
</feature>
<evidence type="ECO:0000256" key="1">
    <source>
        <dbReference type="ARBA" id="ARBA00004123"/>
    </source>
</evidence>
<keyword evidence="4 15" id="KW-0808">Transferase</keyword>
<evidence type="ECO:0000256" key="15">
    <source>
        <dbReference type="RuleBase" id="RU365029"/>
    </source>
</evidence>
<dbReference type="SUPFAM" id="SSF53098">
    <property type="entry name" value="Ribonuclease H-like"/>
    <property type="match status" value="1"/>
</dbReference>
<dbReference type="SUPFAM" id="SSF56672">
    <property type="entry name" value="DNA/RNA polymerases"/>
    <property type="match status" value="1"/>
</dbReference>
<keyword evidence="6 15" id="KW-0235">DNA replication</keyword>
<dbReference type="SMART" id="SM00486">
    <property type="entry name" value="POLBc"/>
    <property type="match status" value="1"/>
</dbReference>
<dbReference type="GO" id="GO:0000166">
    <property type="term" value="F:nucleotide binding"/>
    <property type="evidence" value="ECO:0007669"/>
    <property type="project" value="InterPro"/>
</dbReference>
<keyword evidence="12 15" id="KW-0411">Iron-sulfur</keyword>
<evidence type="ECO:0000256" key="12">
    <source>
        <dbReference type="ARBA" id="ARBA00023014"/>
    </source>
</evidence>
<dbReference type="CDD" id="cd05779">
    <property type="entry name" value="DNA_polB_epsilon_exo"/>
    <property type="match status" value="1"/>
</dbReference>
<dbReference type="GO" id="GO:0006287">
    <property type="term" value="P:base-excision repair, gap-filling"/>
    <property type="evidence" value="ECO:0007669"/>
    <property type="project" value="TreeGrafter"/>
</dbReference>
<dbReference type="InterPro" id="IPR029703">
    <property type="entry name" value="POL2"/>
</dbReference>
<evidence type="ECO:0000256" key="10">
    <source>
        <dbReference type="ARBA" id="ARBA00022932"/>
    </source>
</evidence>
<comment type="catalytic activity">
    <reaction evidence="15">
        <text>DNA(n) + a 2'-deoxyribonucleoside 5'-triphosphate = DNA(n+1) + diphosphate</text>
        <dbReference type="Rhea" id="RHEA:22508"/>
        <dbReference type="Rhea" id="RHEA-COMP:17339"/>
        <dbReference type="Rhea" id="RHEA-COMP:17340"/>
        <dbReference type="ChEBI" id="CHEBI:33019"/>
        <dbReference type="ChEBI" id="CHEBI:61560"/>
        <dbReference type="ChEBI" id="CHEBI:173112"/>
        <dbReference type="EC" id="2.7.7.7"/>
    </reaction>
</comment>
<dbReference type="Proteomes" id="UP001054902">
    <property type="component" value="Unassembled WGS sequence"/>
</dbReference>
<dbReference type="SMART" id="SM01159">
    <property type="entry name" value="DUF1744"/>
    <property type="match status" value="1"/>
</dbReference>
<keyword evidence="8 15" id="KW-0863">Zinc-finger</keyword>
<evidence type="ECO:0000256" key="5">
    <source>
        <dbReference type="ARBA" id="ARBA00022695"/>
    </source>
</evidence>
<evidence type="ECO:0000256" key="4">
    <source>
        <dbReference type="ARBA" id="ARBA00022679"/>
    </source>
</evidence>
<name>A0AAD3CJQ8_9STRA</name>
<dbReference type="GO" id="GO:0008310">
    <property type="term" value="F:single-stranded DNA 3'-5' DNA exonuclease activity"/>
    <property type="evidence" value="ECO:0007669"/>
    <property type="project" value="TreeGrafter"/>
</dbReference>
<dbReference type="GO" id="GO:0008270">
    <property type="term" value="F:zinc ion binding"/>
    <property type="evidence" value="ECO:0007669"/>
    <property type="project" value="UniProtKB-KW"/>
</dbReference>
<protein>
    <recommendedName>
        <fullName evidence="15">DNA polymerase epsilon catalytic subunit</fullName>
        <ecNumber evidence="15">2.7.7.7</ecNumber>
    </recommendedName>
</protein>
<dbReference type="InterPro" id="IPR006133">
    <property type="entry name" value="DNA-dir_DNA_pol_B_exonuc"/>
</dbReference>
<sequence>MSGKMKKVFGQATRYQRQQGNGSAKNTHSATQLTEEQERAQRILQLKLKRRAEDEALDERFGYSRYSNNTGDGSRSKRGWIFNILPTTITATGTSNDDSDGISSGPERAGLDLFFLGNDGSTFKSTVLYDPYFFVIAKPPSRFGNRSSMQNEEDNSVFFETIISNLMRKFEGHGLKSATIVKKHDLDALNHLGETGSKGLPFIKLSFDTVDQLMGVRRDLQPIIQQNQKKEEEAKLNPTFGIKYNFEDSLKDPLSNLIDMREYDVPYLVRVCIDLGIRAGAWYTVTPNELDCGVTLSEQDIETKAEPSFLAFDIECTKAPLKFPDANVDSIFMISYMVEGQGYLIISRHVVSQDVQDFEYTPNPSYPGPFKIFNEQTEEDLIRRFLSEYQRLKPQIVVTYNGDFFDWPFLEQRCAVYGLNLRNELGVERVNGGDNGSGGEYRGRSCVHMDAFSWVQRDSYLPQGAQGLKAVTKYKLGYDPVEVDPEDMVQFAKDRPVHMASYSVSDAVATYYLYMKYVHMFIFSLCTIIPMGPEDVLRKGSGTLCEALLMVQACEKSIICPNKQKEPLAKFHEGHLLESETYIGGKVECLETGVYRSDIEYKFDLKPSAFQELIENIDRDLTFAIEVEGGLDRSTITNYDEIRCEIIEQLELLRDRPNRTEKPYVYHLDVGAMYPNIILTNRLQPSAMVDDATCAACDFNQEKNNCKRKMEWVWRGDYNPATKREYETAKEQLSREKFENGQLGFHDLSESEQARHIATRLKDYSKKAYNRSKVTQEVTRKDTICMRENDFYVNTVRDFRDKRYELKKLTKVWGGKVKKAQDPTTKKEAEDKALVYDSLQVAHKCILNSFYGYVMRKGARWRSMEMAGIVTKTGADLITQARKLVEQIGRPLELDTDGIWCILPQSFPDVFNFKTKSGGKFKLEYPCIMLNADVHNNFTNHQYQSLKDPKRRTYETRSECSIFFEVDGPYRCMVLPASTEEGKLLKKRYAVFNFDGSLAELKGFELKRRGELELIKTFQSQVFERFLNGKSLEECYDSVADIANHWLDVIDTQGESLDIDELVDLISENRNMSRQLEEYGDQKGTSQTTARRLGEFLGAEIIKDKGLNCKFIIAERPHGAPVTERAIPTAIWKAEPAVMKEYLRKWLKSPQMEGDEFDLRNILDWDYYKERLGKSIQKIITIPAALQKIDNPVPRLPHPEWLQRTVRRLNDRYQQKSITSMFGPASKVKMLAKKKEIGDIEDMIANGIAGPIRPVVHRRKTVKTPEQVEENIDDTEKTELSSDTFQDWLARKKKIWNFKERRKRGRAITNRAGEFTGASVDAPSKKQRKAVGSMEGFVRDAAQSLIQSDWHIIEVRDNSDSGSSGGDITVWVMLQNGSLQKVTITVPRSFYVNCKNEIKEASSNGMSIRKVEKHLPHNKVPTHLYEVSMPEHVFRSNEWLQHFKSENGDSEIISFFELEAQQSLKSILRMGCMCRVNRSLNGNKSKFAVSDLKKVSQSIGVKYLNPEVSFKKIFFYERMNSRSGIGMMGLFVLDSSTTDLLNDGKIDLSCQSFVWIVKPGGEKSQHNVSRKMCETIFAELLQAIQEQTKDDEDSKYGSFSMESDCAVKSLSFTSEEDGAYRGVQEVLNMYNQGNNGPTLLLLNASKSTNHIRKKIPTCNLFPIVALPSPPGADAFDTSITSLNWERDYVQNSFESYFHMLAESFEKQVDHARYAEVPIGNLGNDPIISSYEIMFSRVLEKNRAISWAGNNPGNPDLGIDYLSVLPGSSVFGLINGHSSDIDSNDIWREESESYGPSICYPGAYRTVCAEIDIHYLAIAALCASKGNTLSGKGMFGTSETSISTSNAPLGDEMSTSISLPLLMSLIQKWLHDASVSSDKIADNMLGHVYRLISSSGPALHDPALHRVVVSLMKTTFNKLLGEFQRLGSSIISATFNRIIIDTNKTSLLESVEYVDFVIATIMKKMSVSGDGADFEHLSLEKNRFYANYILLDEHNYGGLLFENRDPQNEDESQLAFDMELPQEDGSVESVTIVPTVESGWNIVHYLPNEMAQEYFRLIISRFSKDIYKKQIALREKGTVEDSEVSLNKLLLDYKKLVITKHFPNDLTTFVDELDKEPKGPHCFPALPGSHLKLTSPPLEFIKNIIAVLELDSDVHTEVQKLKRDLLTQINVQEYSQEAQWKNPCASFILPDVFCTECQECRDVDLCILPPIEEDQSGSWKCDDCDTPYNSSLIEKRLVGIIERKCLRYQLQDLRCSKSGRVSTSLLAKQSRQTSQKLQLDVSREEIVKELRILHNLAVHYELEWLIETTTGLLGAV</sequence>
<keyword evidence="11 15" id="KW-0408">Iron</keyword>
<evidence type="ECO:0000256" key="11">
    <source>
        <dbReference type="ARBA" id="ARBA00023004"/>
    </source>
</evidence>
<dbReference type="Gene3D" id="3.30.342.10">
    <property type="entry name" value="DNA Polymerase, chain B, domain 1"/>
    <property type="match status" value="1"/>
</dbReference>
<keyword evidence="14 15" id="KW-0539">Nucleus</keyword>
<dbReference type="Pfam" id="PF23250">
    <property type="entry name" value="zf_DPOE_2"/>
    <property type="match status" value="1"/>
</dbReference>
<keyword evidence="19" id="KW-1185">Reference proteome</keyword>
<evidence type="ECO:0000256" key="3">
    <source>
        <dbReference type="ARBA" id="ARBA00022485"/>
    </source>
</evidence>
<keyword evidence="7 15" id="KW-0479">Metal-binding</keyword>
<evidence type="ECO:0000256" key="8">
    <source>
        <dbReference type="ARBA" id="ARBA00022771"/>
    </source>
</evidence>
<dbReference type="InterPro" id="IPR043502">
    <property type="entry name" value="DNA/RNA_pol_sf"/>
</dbReference>
<keyword evidence="3 15" id="KW-0004">4Fe-4S</keyword>
<dbReference type="InterPro" id="IPR006172">
    <property type="entry name" value="DNA-dir_DNA_pol_B"/>
</dbReference>
<dbReference type="InterPro" id="IPR055191">
    <property type="entry name" value="POL2_thumb"/>
</dbReference>
<keyword evidence="5 15" id="KW-0548">Nucleotidyltransferase</keyword>
<keyword evidence="13 15" id="KW-0238">DNA-binding</keyword>
<organism evidence="18 19">
    <name type="scientific">Chaetoceros tenuissimus</name>
    <dbReference type="NCBI Taxonomy" id="426638"/>
    <lineage>
        <taxon>Eukaryota</taxon>
        <taxon>Sar</taxon>
        <taxon>Stramenopiles</taxon>
        <taxon>Ochrophyta</taxon>
        <taxon>Bacillariophyta</taxon>
        <taxon>Coscinodiscophyceae</taxon>
        <taxon>Chaetocerotophycidae</taxon>
        <taxon>Chaetocerotales</taxon>
        <taxon>Chaetocerotaceae</taxon>
        <taxon>Chaetoceros</taxon>
    </lineage>
</organism>
<dbReference type="InterPro" id="IPR012337">
    <property type="entry name" value="RNaseH-like_sf"/>
</dbReference>
<evidence type="ECO:0000256" key="7">
    <source>
        <dbReference type="ARBA" id="ARBA00022723"/>
    </source>
</evidence>
<dbReference type="InterPro" id="IPR042087">
    <property type="entry name" value="DNA_pol_B_thumb"/>
</dbReference>
<dbReference type="GO" id="GO:0003887">
    <property type="term" value="F:DNA-directed DNA polymerase activity"/>
    <property type="evidence" value="ECO:0007669"/>
    <property type="project" value="UniProtKB-KW"/>
</dbReference>
<evidence type="ECO:0000256" key="9">
    <source>
        <dbReference type="ARBA" id="ARBA00022833"/>
    </source>
</evidence>
<accession>A0AAD3CJQ8</accession>
<dbReference type="EMBL" id="BLLK01000022">
    <property type="protein sequence ID" value="GFH46873.1"/>
    <property type="molecule type" value="Genomic_DNA"/>
</dbReference>
<dbReference type="Pfam" id="PF03104">
    <property type="entry name" value="DNA_pol_B_exo1"/>
    <property type="match status" value="1"/>
</dbReference>
<dbReference type="EC" id="2.7.7.7" evidence="15"/>
<keyword evidence="9 15" id="KW-0862">Zinc</keyword>
<dbReference type="InterPro" id="IPR013697">
    <property type="entry name" value="DNA_pol_e_suA_C"/>
</dbReference>
<dbReference type="FunFam" id="3.90.1600.10:FF:000006">
    <property type="entry name" value="DNA polymerase epsilon catalytic subunit"/>
    <property type="match status" value="1"/>
</dbReference>
<dbReference type="Gene3D" id="1.10.132.60">
    <property type="entry name" value="DNA polymerase family B, C-terminal domain"/>
    <property type="match status" value="1"/>
</dbReference>
<evidence type="ECO:0000259" key="17">
    <source>
        <dbReference type="SMART" id="SM01159"/>
    </source>
</evidence>
<dbReference type="Pfam" id="PF22634">
    <property type="entry name" value="POL2_thumb"/>
    <property type="match status" value="1"/>
</dbReference>
<comment type="cofactor">
    <cofactor evidence="15">
        <name>[4Fe-4S] cluster</name>
        <dbReference type="ChEBI" id="CHEBI:49883"/>
    </cofactor>
</comment>
<reference evidence="18 19" key="1">
    <citation type="journal article" date="2021" name="Sci. Rep.">
        <title>The genome of the diatom Chaetoceros tenuissimus carries an ancient integrated fragment of an extant virus.</title>
        <authorList>
            <person name="Hongo Y."/>
            <person name="Kimura K."/>
            <person name="Takaki Y."/>
            <person name="Yoshida Y."/>
            <person name="Baba S."/>
            <person name="Kobayashi G."/>
            <person name="Nagasaki K."/>
            <person name="Hano T."/>
            <person name="Tomaru Y."/>
        </authorList>
    </citation>
    <scope>NUCLEOTIDE SEQUENCE [LARGE SCALE GENOMIC DNA]</scope>
    <source>
        <strain evidence="18 19">NIES-3715</strain>
    </source>
</reference>
<dbReference type="PANTHER" id="PTHR10670">
    <property type="entry name" value="DNA POLYMERASE EPSILON CATALYTIC SUBUNIT A"/>
    <property type="match status" value="1"/>
</dbReference>
<dbReference type="GO" id="GO:0045004">
    <property type="term" value="P:DNA replication proofreading"/>
    <property type="evidence" value="ECO:0007669"/>
    <property type="project" value="TreeGrafter"/>
</dbReference>
<evidence type="ECO:0000256" key="16">
    <source>
        <dbReference type="SAM" id="MobiDB-lite"/>
    </source>
</evidence>
<evidence type="ECO:0000256" key="6">
    <source>
        <dbReference type="ARBA" id="ARBA00022705"/>
    </source>
</evidence>
<feature type="compositionally biased region" description="Polar residues" evidence="16">
    <location>
        <begin position="13"/>
        <end position="34"/>
    </location>
</feature>
<dbReference type="GO" id="GO:0006272">
    <property type="term" value="P:leading strand elongation"/>
    <property type="evidence" value="ECO:0007669"/>
    <property type="project" value="TreeGrafter"/>
</dbReference>
<comment type="similarity">
    <text evidence="2 15">Belongs to the DNA polymerase type-B family.</text>
</comment>
<dbReference type="InterPro" id="IPR023211">
    <property type="entry name" value="DNA_pol_palm_dom_sf"/>
</dbReference>
<dbReference type="CDD" id="cd05535">
    <property type="entry name" value="POLBc_epsilon"/>
    <property type="match status" value="1"/>
</dbReference>
<evidence type="ECO:0000256" key="14">
    <source>
        <dbReference type="ARBA" id="ARBA00023242"/>
    </source>
</evidence>
<feature type="region of interest" description="Disordered" evidence="16">
    <location>
        <begin position="1"/>
        <end position="37"/>
    </location>
</feature>
<gene>
    <name evidence="18" type="ORF">CTEN210_03347</name>
</gene>
<dbReference type="GO" id="GO:0006297">
    <property type="term" value="P:nucleotide-excision repair, DNA gap filling"/>
    <property type="evidence" value="ECO:0007669"/>
    <property type="project" value="TreeGrafter"/>
</dbReference>
<dbReference type="Pfam" id="PF08490">
    <property type="entry name" value="DUF1744"/>
    <property type="match status" value="1"/>
</dbReference>
<proteinExistence type="inferred from homology"/>
<evidence type="ECO:0000313" key="19">
    <source>
        <dbReference type="Proteomes" id="UP001054902"/>
    </source>
</evidence>
<dbReference type="Gene3D" id="3.30.420.10">
    <property type="entry name" value="Ribonuclease H-like superfamily/Ribonuclease H"/>
    <property type="match status" value="1"/>
</dbReference>
<dbReference type="GO" id="GO:0051539">
    <property type="term" value="F:4 iron, 4 sulfur cluster binding"/>
    <property type="evidence" value="ECO:0007669"/>
    <property type="project" value="UniProtKB-KW"/>
</dbReference>
<dbReference type="GO" id="GO:0008622">
    <property type="term" value="C:epsilon DNA polymerase complex"/>
    <property type="evidence" value="ECO:0007669"/>
    <property type="project" value="InterPro"/>
</dbReference>
<dbReference type="InterPro" id="IPR036397">
    <property type="entry name" value="RNaseH_sf"/>
</dbReference>
<dbReference type="Gene3D" id="3.90.1600.10">
    <property type="entry name" value="Palm domain of DNA polymerase"/>
    <property type="match status" value="1"/>
</dbReference>
<dbReference type="FunFam" id="1.10.132.60:FF:000002">
    <property type="entry name" value="DNA polymerase epsilon catalytic subunit"/>
    <property type="match status" value="1"/>
</dbReference>
<dbReference type="GO" id="GO:0003677">
    <property type="term" value="F:DNA binding"/>
    <property type="evidence" value="ECO:0007669"/>
    <property type="project" value="UniProtKB-KW"/>
</dbReference>